<comment type="caution">
    <text evidence="2">The sequence shown here is derived from an EMBL/GenBank/DDBJ whole genome shotgun (WGS) entry which is preliminary data.</text>
</comment>
<feature type="region of interest" description="Disordered" evidence="1">
    <location>
        <begin position="1"/>
        <end position="46"/>
    </location>
</feature>
<dbReference type="EMBL" id="JARIHO010000005">
    <property type="protein sequence ID" value="KAJ7361571.1"/>
    <property type="molecule type" value="Genomic_DNA"/>
</dbReference>
<proteinExistence type="predicted"/>
<gene>
    <name evidence="2" type="ORF">DFH08DRAFT_844588</name>
</gene>
<dbReference type="Proteomes" id="UP001218218">
    <property type="component" value="Unassembled WGS sequence"/>
</dbReference>
<evidence type="ECO:0000256" key="1">
    <source>
        <dbReference type="SAM" id="MobiDB-lite"/>
    </source>
</evidence>
<feature type="non-terminal residue" evidence="2">
    <location>
        <position position="1"/>
    </location>
</feature>
<name>A0AAD7AKR9_9AGAR</name>
<accession>A0AAD7AKR9</accession>
<reference evidence="2" key="1">
    <citation type="submission" date="2023-03" db="EMBL/GenBank/DDBJ databases">
        <title>Massive genome expansion in bonnet fungi (Mycena s.s.) driven by repeated elements and novel gene families across ecological guilds.</title>
        <authorList>
            <consortium name="Lawrence Berkeley National Laboratory"/>
            <person name="Harder C.B."/>
            <person name="Miyauchi S."/>
            <person name="Viragh M."/>
            <person name="Kuo A."/>
            <person name="Thoen E."/>
            <person name="Andreopoulos B."/>
            <person name="Lu D."/>
            <person name="Skrede I."/>
            <person name="Drula E."/>
            <person name="Henrissat B."/>
            <person name="Morin E."/>
            <person name="Kohler A."/>
            <person name="Barry K."/>
            <person name="LaButti K."/>
            <person name="Morin E."/>
            <person name="Salamov A."/>
            <person name="Lipzen A."/>
            <person name="Mereny Z."/>
            <person name="Hegedus B."/>
            <person name="Baldrian P."/>
            <person name="Stursova M."/>
            <person name="Weitz H."/>
            <person name="Taylor A."/>
            <person name="Grigoriev I.V."/>
            <person name="Nagy L.G."/>
            <person name="Martin F."/>
            <person name="Kauserud H."/>
        </authorList>
    </citation>
    <scope>NUCLEOTIDE SEQUENCE</scope>
    <source>
        <strain evidence="2">CBHHK002</strain>
    </source>
</reference>
<keyword evidence="3" id="KW-1185">Reference proteome</keyword>
<sequence>MILPSPSDAKPRSGIPLDFQDSKTLPPVLEYPNEKPSSPLSPPRYRSIRRPTTSITYLFSPLPSNSMLLAPPADVTEVHQRPYHISVSLNCFTPTSYITIIRKNSWDGELVGDFELGANVRNPGTLCLRGNEYPISELLTSQFNVFRTTWEWKVKSFGPDKPMMIFWDDYGGGGALSCYSTQDRDSSNLLAKFTPRTALRRQGQPLEPPKLLVTSVGHDLFDDILLSALVIERTRTAPS</sequence>
<protein>
    <submittedName>
        <fullName evidence="2">Uncharacterized protein</fullName>
    </submittedName>
</protein>
<organism evidence="2 3">
    <name type="scientific">Mycena albidolilacea</name>
    <dbReference type="NCBI Taxonomy" id="1033008"/>
    <lineage>
        <taxon>Eukaryota</taxon>
        <taxon>Fungi</taxon>
        <taxon>Dikarya</taxon>
        <taxon>Basidiomycota</taxon>
        <taxon>Agaricomycotina</taxon>
        <taxon>Agaricomycetes</taxon>
        <taxon>Agaricomycetidae</taxon>
        <taxon>Agaricales</taxon>
        <taxon>Marasmiineae</taxon>
        <taxon>Mycenaceae</taxon>
        <taxon>Mycena</taxon>
    </lineage>
</organism>
<evidence type="ECO:0000313" key="3">
    <source>
        <dbReference type="Proteomes" id="UP001218218"/>
    </source>
</evidence>
<dbReference type="AlphaFoldDB" id="A0AAD7AKR9"/>
<evidence type="ECO:0000313" key="2">
    <source>
        <dbReference type="EMBL" id="KAJ7361571.1"/>
    </source>
</evidence>